<reference evidence="6 7" key="1">
    <citation type="submission" date="2017-06" db="EMBL/GenBank/DDBJ databases">
        <title>Aedes aegypti genome working group (AGWG) sequencing and assembly.</title>
        <authorList>
            <consortium name="Aedes aegypti Genome Working Group (AGWG)"/>
            <person name="Matthews B.J."/>
        </authorList>
    </citation>
    <scope>NUCLEOTIDE SEQUENCE [LARGE SCALE GENOMIC DNA]</scope>
    <source>
        <strain evidence="6 7">LVP_AGWG</strain>
    </source>
</reference>
<dbReference type="OrthoDB" id="978at2759"/>
<dbReference type="AlphaFoldDB" id="A0A903UHT4"/>
<dbReference type="Gene3D" id="3.40.50.150">
    <property type="entry name" value="Vaccinia Virus protein VP39"/>
    <property type="match status" value="1"/>
</dbReference>
<dbReference type="PANTHER" id="PTHR12303">
    <property type="entry name" value="CARNOSINE N-METHYLTRANSFERASE"/>
    <property type="match status" value="1"/>
</dbReference>
<dbReference type="Proteomes" id="UP000008820">
    <property type="component" value="Chromosome 3"/>
</dbReference>
<dbReference type="GO" id="GO:0005829">
    <property type="term" value="C:cytosol"/>
    <property type="evidence" value="ECO:0007669"/>
    <property type="project" value="TreeGrafter"/>
</dbReference>
<dbReference type="EnsemblMetazoa" id="AAEL009276-RB">
    <property type="protein sequence ID" value="AAEL009276-PB"/>
    <property type="gene ID" value="AAEL009276"/>
</dbReference>
<keyword evidence="5" id="KW-0949">S-adenosyl-L-methionine</keyword>
<reference evidence="6" key="2">
    <citation type="submission" date="2022-10" db="UniProtKB">
        <authorList>
            <consortium name="EnsemblMetazoa"/>
        </authorList>
    </citation>
    <scope>IDENTIFICATION</scope>
    <source>
        <strain evidence="6">LVP_AGWG</strain>
    </source>
</reference>
<dbReference type="SMART" id="SM01296">
    <property type="entry name" value="N2227"/>
    <property type="match status" value="1"/>
</dbReference>
<sequence>MDGGLIDANNGVAYMDAEDEERTNFYNIIAAFKCYRANSVCQINRREAYLNSLPSNHQEMLTIYREHLQKLRYCVDMNYKVIKNIIQDADCLFHNDTDNVRQAHQMSVPPKIRSQDVHKVQITLKQIFRDWSAEGHAEREQCYKPIIDEITDFFNPMKCNIENIKVLIPGAGLGRLIYEIAFRGYYCEGNEFSLFMLIASNFVLNRCVIENQCTFYPWVHQYVNNLSGNNQIEAITFPDVSPTKFPPKGTMNMVAGDFLQVYRDANYWDCVATSFFIDCANNVIEFVEVIYNILKPGGIWVNLGPLLYHFSDVPSENSIEPTYEDLIIIIRSVGFIIVKNKTDVVTKYAQNPTSMHQSEYKSIYLVCQKPDSVE</sequence>
<accession>A0A903UHT4</accession>
<proteinExistence type="inferred from homology"/>
<evidence type="ECO:0000313" key="7">
    <source>
        <dbReference type="Proteomes" id="UP000008820"/>
    </source>
</evidence>
<gene>
    <name evidence="6" type="primary">5571756</name>
</gene>
<dbReference type="OMA" id="GSMSMCA"/>
<dbReference type="GO" id="GO:0032259">
    <property type="term" value="P:methylation"/>
    <property type="evidence" value="ECO:0007669"/>
    <property type="project" value="UniProtKB-KW"/>
</dbReference>
<dbReference type="EC" id="2.1.1.22" evidence="2"/>
<evidence type="ECO:0000256" key="1">
    <source>
        <dbReference type="ARBA" id="ARBA00010086"/>
    </source>
</evidence>
<dbReference type="GO" id="GO:0005634">
    <property type="term" value="C:nucleus"/>
    <property type="evidence" value="ECO:0007669"/>
    <property type="project" value="TreeGrafter"/>
</dbReference>
<protein>
    <recommendedName>
        <fullName evidence="2">carnosine N-methyltransferase</fullName>
        <ecNumber evidence="2">2.1.1.22</ecNumber>
    </recommendedName>
</protein>
<dbReference type="KEGG" id="aag:5571756"/>
<keyword evidence="3" id="KW-0489">Methyltransferase</keyword>
<dbReference type="InterPro" id="IPR012901">
    <property type="entry name" value="CARME"/>
</dbReference>
<dbReference type="GO" id="GO:0030735">
    <property type="term" value="F:carnosine N-methyltransferase activity"/>
    <property type="evidence" value="ECO:0007669"/>
    <property type="project" value="UniProtKB-EC"/>
</dbReference>
<dbReference type="SUPFAM" id="SSF53335">
    <property type="entry name" value="S-adenosyl-L-methionine-dependent methyltransferases"/>
    <property type="match status" value="1"/>
</dbReference>
<dbReference type="GO" id="GO:0035498">
    <property type="term" value="P:carnosine metabolic process"/>
    <property type="evidence" value="ECO:0007669"/>
    <property type="project" value="TreeGrafter"/>
</dbReference>
<dbReference type="Pfam" id="PF07942">
    <property type="entry name" value="CARME"/>
    <property type="match status" value="1"/>
</dbReference>
<dbReference type="InterPro" id="IPR029063">
    <property type="entry name" value="SAM-dependent_MTases_sf"/>
</dbReference>
<keyword evidence="4" id="KW-0808">Transferase</keyword>
<name>A0A903UHT4_AEDAE</name>
<evidence type="ECO:0000256" key="3">
    <source>
        <dbReference type="ARBA" id="ARBA00022603"/>
    </source>
</evidence>
<dbReference type="PANTHER" id="PTHR12303:SF6">
    <property type="entry name" value="CARNOSINE N-METHYLTRANSFERASE"/>
    <property type="match status" value="1"/>
</dbReference>
<keyword evidence="7" id="KW-1185">Reference proteome</keyword>
<evidence type="ECO:0000256" key="4">
    <source>
        <dbReference type="ARBA" id="ARBA00022679"/>
    </source>
</evidence>
<evidence type="ECO:0000256" key="5">
    <source>
        <dbReference type="ARBA" id="ARBA00022691"/>
    </source>
</evidence>
<organism evidence="6 7">
    <name type="scientific">Aedes aegypti</name>
    <name type="common">Yellowfever mosquito</name>
    <name type="synonym">Culex aegypti</name>
    <dbReference type="NCBI Taxonomy" id="7159"/>
    <lineage>
        <taxon>Eukaryota</taxon>
        <taxon>Metazoa</taxon>
        <taxon>Ecdysozoa</taxon>
        <taxon>Arthropoda</taxon>
        <taxon>Hexapoda</taxon>
        <taxon>Insecta</taxon>
        <taxon>Pterygota</taxon>
        <taxon>Neoptera</taxon>
        <taxon>Endopterygota</taxon>
        <taxon>Diptera</taxon>
        <taxon>Nematocera</taxon>
        <taxon>Culicoidea</taxon>
        <taxon>Culicidae</taxon>
        <taxon>Culicinae</taxon>
        <taxon>Aedini</taxon>
        <taxon>Aedes</taxon>
        <taxon>Stegomyia</taxon>
    </lineage>
</organism>
<evidence type="ECO:0000313" key="6">
    <source>
        <dbReference type="EnsemblMetazoa" id="AAEL009276-PB"/>
    </source>
</evidence>
<comment type="similarity">
    <text evidence="1">Belongs to the carnosine N-methyltransferase family.</text>
</comment>
<evidence type="ECO:0000256" key="2">
    <source>
        <dbReference type="ARBA" id="ARBA00012003"/>
    </source>
</evidence>